<reference evidence="3" key="1">
    <citation type="submission" date="2020-05" db="EMBL/GenBank/DDBJ databases">
        <authorList>
            <person name="Chiriac C."/>
            <person name="Salcher M."/>
            <person name="Ghai R."/>
            <person name="Kavagutti S V."/>
        </authorList>
    </citation>
    <scope>NUCLEOTIDE SEQUENCE</scope>
</reference>
<keyword evidence="2" id="KW-0067">ATP-binding</keyword>
<dbReference type="EMBL" id="CAEZTT010000110">
    <property type="protein sequence ID" value="CAB4580837.1"/>
    <property type="molecule type" value="Genomic_DNA"/>
</dbReference>
<dbReference type="PANTHER" id="PTHR42961:SF2">
    <property type="entry name" value="IRON-SULFUR PROTEIN NUBPL"/>
    <property type="match status" value="1"/>
</dbReference>
<protein>
    <submittedName>
        <fullName evidence="3">Unannotated protein</fullName>
    </submittedName>
</protein>
<dbReference type="GO" id="GO:0016226">
    <property type="term" value="P:iron-sulfur cluster assembly"/>
    <property type="evidence" value="ECO:0007669"/>
    <property type="project" value="InterPro"/>
</dbReference>
<dbReference type="PANTHER" id="PTHR42961">
    <property type="entry name" value="IRON-SULFUR PROTEIN NUBPL"/>
    <property type="match status" value="1"/>
</dbReference>
<accession>A0A6J6EXY0</accession>
<dbReference type="PROSITE" id="PS01215">
    <property type="entry name" value="MRP"/>
    <property type="match status" value="1"/>
</dbReference>
<dbReference type="Pfam" id="PF10609">
    <property type="entry name" value="ParA"/>
    <property type="match status" value="1"/>
</dbReference>
<gene>
    <name evidence="3" type="ORF">UFOPK1726_00911</name>
</gene>
<dbReference type="AlphaFoldDB" id="A0A6J6EXY0"/>
<dbReference type="InterPro" id="IPR033756">
    <property type="entry name" value="YlxH/NBP35"/>
</dbReference>
<proteinExistence type="predicted"/>
<evidence type="ECO:0000256" key="2">
    <source>
        <dbReference type="ARBA" id="ARBA00022840"/>
    </source>
</evidence>
<evidence type="ECO:0000313" key="3">
    <source>
        <dbReference type="EMBL" id="CAB4580837.1"/>
    </source>
</evidence>
<dbReference type="InterPro" id="IPR000808">
    <property type="entry name" value="Mrp-like_CS"/>
</dbReference>
<organism evidence="3">
    <name type="scientific">freshwater metagenome</name>
    <dbReference type="NCBI Taxonomy" id="449393"/>
    <lineage>
        <taxon>unclassified sequences</taxon>
        <taxon>metagenomes</taxon>
        <taxon>ecological metagenomes</taxon>
    </lineage>
</organism>
<keyword evidence="1" id="KW-0547">Nucleotide-binding</keyword>
<evidence type="ECO:0000256" key="1">
    <source>
        <dbReference type="ARBA" id="ARBA00022741"/>
    </source>
</evidence>
<dbReference type="GO" id="GO:0005524">
    <property type="term" value="F:ATP binding"/>
    <property type="evidence" value="ECO:0007669"/>
    <property type="project" value="UniProtKB-KW"/>
</dbReference>
<dbReference type="Gene3D" id="3.40.50.300">
    <property type="entry name" value="P-loop containing nucleotide triphosphate hydrolases"/>
    <property type="match status" value="1"/>
</dbReference>
<dbReference type="InterPro" id="IPR027417">
    <property type="entry name" value="P-loop_NTPase"/>
</dbReference>
<dbReference type="GO" id="GO:0051539">
    <property type="term" value="F:4 iron, 4 sulfur cluster binding"/>
    <property type="evidence" value="ECO:0007669"/>
    <property type="project" value="TreeGrafter"/>
</dbReference>
<dbReference type="InterPro" id="IPR044304">
    <property type="entry name" value="NUBPL-like"/>
</dbReference>
<sequence>MLDQFLCDVWWGDLDFLLIDLPPGTGDVAISTAHLVPSSEVIVVTSGHEAAAEVAVRAGVLAHHLNQRVVGVIENLSGLACPHCGEVIDVFGMGAGNELAKQLSEATQTEISVLGTIPIDPNVRKAGDSGVPIMIADPNSVSAKAIMAIAEKLASTPRGLLGKSLSVSPV</sequence>
<dbReference type="SUPFAM" id="SSF52540">
    <property type="entry name" value="P-loop containing nucleoside triphosphate hydrolases"/>
    <property type="match status" value="1"/>
</dbReference>
<name>A0A6J6EXY0_9ZZZZ</name>